<gene>
    <name evidence="7" type="ORF">NCTC13102_02082</name>
</gene>
<comment type="similarity">
    <text evidence="2">Belongs to the autoinducer-2 exporter (AI-2E) (TC 2.A.86) family.</text>
</comment>
<evidence type="ECO:0000313" key="7">
    <source>
        <dbReference type="EMBL" id="SQC36272.1"/>
    </source>
</evidence>
<keyword evidence="3 6" id="KW-0812">Transmembrane</keyword>
<keyword evidence="4 6" id="KW-1133">Transmembrane helix</keyword>
<sequence length="181" mass="21023">MGVLYYSFLYDIVVALLLCIATYWIKNYFDTFIKNEILTSILSVCALLMIVLIPLYFIIYRGILSLSHIKDQTEIWIQTIKHMLITLNDYFPFLQIQELTKNLSFSSIASYATSIGTYIGKGSVNFTLDFGFIVIFLFVFFLYGRRGYVYIKKLLPFQEHQINQIALDVSGVCGLCFFLRF</sequence>
<feature type="transmembrane region" description="Helical" evidence="6">
    <location>
        <begin position="6"/>
        <end position="25"/>
    </location>
</feature>
<dbReference type="InterPro" id="IPR002549">
    <property type="entry name" value="AI-2E-like"/>
</dbReference>
<name>A0A2X3DYD7_9HELI</name>
<evidence type="ECO:0000256" key="5">
    <source>
        <dbReference type="ARBA" id="ARBA00023136"/>
    </source>
</evidence>
<organism evidence="7 8">
    <name type="scientific">Helicobacter fennelliae</name>
    <dbReference type="NCBI Taxonomy" id="215"/>
    <lineage>
        <taxon>Bacteria</taxon>
        <taxon>Pseudomonadati</taxon>
        <taxon>Campylobacterota</taxon>
        <taxon>Epsilonproteobacteria</taxon>
        <taxon>Campylobacterales</taxon>
        <taxon>Helicobacteraceae</taxon>
        <taxon>Helicobacter</taxon>
    </lineage>
</organism>
<protein>
    <submittedName>
        <fullName evidence="7">Acid membrane antigen A</fullName>
    </submittedName>
</protein>
<evidence type="ECO:0000256" key="2">
    <source>
        <dbReference type="ARBA" id="ARBA00009773"/>
    </source>
</evidence>
<evidence type="ECO:0000313" key="8">
    <source>
        <dbReference type="Proteomes" id="UP000250166"/>
    </source>
</evidence>
<comment type="subcellular location">
    <subcellularLocation>
        <location evidence="1">Membrane</location>
        <topology evidence="1">Multi-pass membrane protein</topology>
    </subcellularLocation>
</comment>
<evidence type="ECO:0000256" key="6">
    <source>
        <dbReference type="SAM" id="Phobius"/>
    </source>
</evidence>
<dbReference type="GO" id="GO:0016020">
    <property type="term" value="C:membrane"/>
    <property type="evidence" value="ECO:0007669"/>
    <property type="project" value="UniProtKB-SubCell"/>
</dbReference>
<feature type="transmembrane region" description="Helical" evidence="6">
    <location>
        <begin position="126"/>
        <end position="144"/>
    </location>
</feature>
<evidence type="ECO:0000256" key="3">
    <source>
        <dbReference type="ARBA" id="ARBA00022692"/>
    </source>
</evidence>
<dbReference type="EMBL" id="UAWL01000019">
    <property type="protein sequence ID" value="SQC36272.1"/>
    <property type="molecule type" value="Genomic_DNA"/>
</dbReference>
<dbReference type="Pfam" id="PF01594">
    <property type="entry name" value="AI-2E_transport"/>
    <property type="match status" value="1"/>
</dbReference>
<dbReference type="Proteomes" id="UP000250166">
    <property type="component" value="Unassembled WGS sequence"/>
</dbReference>
<keyword evidence="5 6" id="KW-0472">Membrane</keyword>
<proteinExistence type="inferred from homology"/>
<evidence type="ECO:0000256" key="4">
    <source>
        <dbReference type="ARBA" id="ARBA00022989"/>
    </source>
</evidence>
<reference evidence="7 8" key="1">
    <citation type="submission" date="2018-06" db="EMBL/GenBank/DDBJ databases">
        <authorList>
            <consortium name="Pathogen Informatics"/>
            <person name="Doyle S."/>
        </authorList>
    </citation>
    <scope>NUCLEOTIDE SEQUENCE [LARGE SCALE GENOMIC DNA]</scope>
    <source>
        <strain evidence="7 8">NCTC13102</strain>
    </source>
</reference>
<evidence type="ECO:0000256" key="1">
    <source>
        <dbReference type="ARBA" id="ARBA00004141"/>
    </source>
</evidence>
<feature type="transmembrane region" description="Helical" evidence="6">
    <location>
        <begin position="37"/>
        <end position="59"/>
    </location>
</feature>
<dbReference type="AlphaFoldDB" id="A0A2X3DYD7"/>
<accession>A0A2X3DYD7</accession>